<evidence type="ECO:0000256" key="1">
    <source>
        <dbReference type="SAM" id="MobiDB-lite"/>
    </source>
</evidence>
<comment type="caution">
    <text evidence="2">The sequence shown here is derived from an EMBL/GenBank/DDBJ whole genome shotgun (WGS) entry which is preliminary data.</text>
</comment>
<dbReference type="Proteomes" id="UP000652761">
    <property type="component" value="Unassembled WGS sequence"/>
</dbReference>
<feature type="region of interest" description="Disordered" evidence="1">
    <location>
        <begin position="472"/>
        <end position="518"/>
    </location>
</feature>
<sequence length="518" mass="57827">MRITTRPAPDPLRFGGIRPIRPAMTNHDFSRIFKKFSRTSEGVVAALTAYASCQIRDQLNGHDLGHTLAEGPPSLLTLGSKHLSRKSLRMAEYEDMGYHEDVYNEMYDSVEPTAQLPYEPHIDPSTSQVHAVDSQSPHLSSRHVTANAPTSIDLSQLVDLLQNLQPSQLQEVQAALKGKSILESIQSLRPNMGVFYEPARDPTVRASPAPSLANSIIHSRPHNPVGRPSLVRPSLSTARPIYPSWALAHTSTPASAPPRYHSVQVSAPQPHPSGVPPKPSLDQLTQALLTKVSRLEQDIKKVSTPKDSFELALPSMPVFHLPPSELPVNCRYSGSGNPFVHIKEFMYESSFWQNDNRALAFLFRRSLDGLTLEWFYSLKPADAEDFEAKMKADKDFLHYADRWRALTERLRDPLSESEQVKMITTNATPQFRHILAMNKLSTMEELYERACYIQTQLKDSPIMAMFEPKARTLKKNNGTPPTGGPTTEGVLQHEKVSAMGNPSSSTYHPNPNPRPQQP</sequence>
<gene>
    <name evidence="2" type="ORF">Taro_053836</name>
</gene>
<reference evidence="2" key="1">
    <citation type="submission" date="2017-07" db="EMBL/GenBank/DDBJ databases">
        <title>Taro Niue Genome Assembly and Annotation.</title>
        <authorList>
            <person name="Atibalentja N."/>
            <person name="Keating K."/>
            <person name="Fields C.J."/>
        </authorList>
    </citation>
    <scope>NUCLEOTIDE SEQUENCE</scope>
    <source>
        <strain evidence="2">Niue_2</strain>
        <tissue evidence="2">Leaf</tissue>
    </source>
</reference>
<name>A0A843XM01_COLES</name>
<feature type="compositionally biased region" description="Pro residues" evidence="1">
    <location>
        <begin position="269"/>
        <end position="279"/>
    </location>
</feature>
<evidence type="ECO:0008006" key="4">
    <source>
        <dbReference type="Google" id="ProtNLM"/>
    </source>
</evidence>
<feature type="compositionally biased region" description="Polar residues" evidence="1">
    <location>
        <begin position="500"/>
        <end position="509"/>
    </location>
</feature>
<feature type="compositionally biased region" description="Low complexity" evidence="1">
    <location>
        <begin position="478"/>
        <end position="487"/>
    </location>
</feature>
<dbReference type="AlphaFoldDB" id="A0A843XM01"/>
<evidence type="ECO:0000313" key="2">
    <source>
        <dbReference type="EMBL" id="MQM20808.1"/>
    </source>
</evidence>
<organism evidence="2 3">
    <name type="scientific">Colocasia esculenta</name>
    <name type="common">Wild taro</name>
    <name type="synonym">Arum esculentum</name>
    <dbReference type="NCBI Taxonomy" id="4460"/>
    <lineage>
        <taxon>Eukaryota</taxon>
        <taxon>Viridiplantae</taxon>
        <taxon>Streptophyta</taxon>
        <taxon>Embryophyta</taxon>
        <taxon>Tracheophyta</taxon>
        <taxon>Spermatophyta</taxon>
        <taxon>Magnoliopsida</taxon>
        <taxon>Liliopsida</taxon>
        <taxon>Araceae</taxon>
        <taxon>Aroideae</taxon>
        <taxon>Colocasieae</taxon>
        <taxon>Colocasia</taxon>
    </lineage>
</organism>
<protein>
    <recommendedName>
        <fullName evidence="4">Retrotransposon gag domain-containing protein</fullName>
    </recommendedName>
</protein>
<dbReference type="OrthoDB" id="8006889at2759"/>
<dbReference type="EMBL" id="NMUH01010215">
    <property type="protein sequence ID" value="MQM20808.1"/>
    <property type="molecule type" value="Genomic_DNA"/>
</dbReference>
<accession>A0A843XM01</accession>
<keyword evidence="3" id="KW-1185">Reference proteome</keyword>
<feature type="region of interest" description="Disordered" evidence="1">
    <location>
        <begin position="256"/>
        <end position="281"/>
    </location>
</feature>
<proteinExistence type="predicted"/>
<evidence type="ECO:0000313" key="3">
    <source>
        <dbReference type="Proteomes" id="UP000652761"/>
    </source>
</evidence>